<name>A0A914HA66_GLORO</name>
<protein>
    <submittedName>
        <fullName evidence="2">Uncharacterized protein</fullName>
    </submittedName>
</protein>
<proteinExistence type="predicted"/>
<dbReference type="AlphaFoldDB" id="A0A914HA66"/>
<sequence length="353" mass="40814">MSDNPKKVKKLKEIFICNDVLFDVFKFCGHFELGLKVALLSDRFDRLVDAHFKSKEWSLGELFIYCTIDGNGAEIIKIGDRKVGWQPIPQEPLPDNVIGFKRIWISYIDGSVIEFLQRTQRLFDSKGTNLWIRTDEDQSRSWGIIWHQIWPLINDNVCCFRLFSSQLDHLRKFSPTVLGDCPKLRMIQCYGFSPEFPVDDSAGASSDQALAKWLHTPRGDGLPKVLNCLFNSEEMDALKLEFIKSTAPVNFIICLEHSVFVVIAPFELENILTGERLELRRLDDKCKWPLVLCLLVRCPIERDEDKWAEWEKEAIDLDWRCHWNSVNIKFEDSAIGDGLFGANEGQRSPKRKN</sequence>
<evidence type="ECO:0000313" key="2">
    <source>
        <dbReference type="WBParaSite" id="Gr19_v10_g15475.t1"/>
    </source>
</evidence>
<evidence type="ECO:0000313" key="1">
    <source>
        <dbReference type="Proteomes" id="UP000887572"/>
    </source>
</evidence>
<reference evidence="2" key="1">
    <citation type="submission" date="2022-11" db="UniProtKB">
        <authorList>
            <consortium name="WormBaseParasite"/>
        </authorList>
    </citation>
    <scope>IDENTIFICATION</scope>
</reference>
<keyword evidence="1" id="KW-1185">Reference proteome</keyword>
<dbReference type="Proteomes" id="UP000887572">
    <property type="component" value="Unplaced"/>
</dbReference>
<dbReference type="WBParaSite" id="Gr19_v10_g15475.t1">
    <property type="protein sequence ID" value="Gr19_v10_g15475.t1"/>
    <property type="gene ID" value="Gr19_v10_g15475"/>
</dbReference>
<organism evidence="1 2">
    <name type="scientific">Globodera rostochiensis</name>
    <name type="common">Golden nematode worm</name>
    <name type="synonym">Heterodera rostochiensis</name>
    <dbReference type="NCBI Taxonomy" id="31243"/>
    <lineage>
        <taxon>Eukaryota</taxon>
        <taxon>Metazoa</taxon>
        <taxon>Ecdysozoa</taxon>
        <taxon>Nematoda</taxon>
        <taxon>Chromadorea</taxon>
        <taxon>Rhabditida</taxon>
        <taxon>Tylenchina</taxon>
        <taxon>Tylenchomorpha</taxon>
        <taxon>Tylenchoidea</taxon>
        <taxon>Heteroderidae</taxon>
        <taxon>Heteroderinae</taxon>
        <taxon>Globodera</taxon>
    </lineage>
</organism>
<accession>A0A914HA66</accession>